<evidence type="ECO:0000313" key="3">
    <source>
        <dbReference type="Proteomes" id="UP001633002"/>
    </source>
</evidence>
<gene>
    <name evidence="2" type="ORF">R1sor_016617</name>
</gene>
<dbReference type="EMBL" id="JBJQOH010000004">
    <property type="protein sequence ID" value="KAL3690308.1"/>
    <property type="molecule type" value="Genomic_DNA"/>
</dbReference>
<dbReference type="AlphaFoldDB" id="A0ABD3HFY2"/>
<protein>
    <recommendedName>
        <fullName evidence="4">Transposase</fullName>
    </recommendedName>
</protein>
<evidence type="ECO:0000313" key="2">
    <source>
        <dbReference type="EMBL" id="KAL3690308.1"/>
    </source>
</evidence>
<keyword evidence="1" id="KW-1133">Transmembrane helix</keyword>
<evidence type="ECO:0008006" key="4">
    <source>
        <dbReference type="Google" id="ProtNLM"/>
    </source>
</evidence>
<organism evidence="2 3">
    <name type="scientific">Riccia sorocarpa</name>
    <dbReference type="NCBI Taxonomy" id="122646"/>
    <lineage>
        <taxon>Eukaryota</taxon>
        <taxon>Viridiplantae</taxon>
        <taxon>Streptophyta</taxon>
        <taxon>Embryophyta</taxon>
        <taxon>Marchantiophyta</taxon>
        <taxon>Marchantiopsida</taxon>
        <taxon>Marchantiidae</taxon>
        <taxon>Marchantiales</taxon>
        <taxon>Ricciaceae</taxon>
        <taxon>Riccia</taxon>
    </lineage>
</organism>
<name>A0ABD3HFY2_9MARC</name>
<accession>A0ABD3HFY2</accession>
<keyword evidence="1" id="KW-0472">Membrane</keyword>
<sequence>MIAEAFQAINSLRATVGERDQTEKIDNHEVDPPFETRMDQNVAEKAQVDTELDSSEVEALKEACAPLFNDARISKLSFVIILPNIFATHGCPNIALDELLSFLQQTVLPTPNLCPRSRSQAKVIVRKLGLNYISIHACPSGCVLFKGEYENLRTCPKCGAARYKEVGRNSILEKVLRYFPVIPCLQRMYKCREIAYLLTWSARHKSSDGLIRNTRDSKQLQHIDNKWQDFAAEPRNIRFGLALDVADGVLIPLYPIAYYLLSKTKMKNNNQQLSSDDK</sequence>
<dbReference type="PANTHER" id="PTHR10775:SF185">
    <property type="entry name" value="OS08G0208400 PROTEIN"/>
    <property type="match status" value="1"/>
</dbReference>
<keyword evidence="3" id="KW-1185">Reference proteome</keyword>
<dbReference type="PANTHER" id="PTHR10775">
    <property type="entry name" value="OS08G0208400 PROTEIN"/>
    <property type="match status" value="1"/>
</dbReference>
<proteinExistence type="predicted"/>
<keyword evidence="1" id="KW-0812">Transmembrane</keyword>
<feature type="transmembrane region" description="Helical" evidence="1">
    <location>
        <begin position="239"/>
        <end position="261"/>
    </location>
</feature>
<evidence type="ECO:0000256" key="1">
    <source>
        <dbReference type="SAM" id="Phobius"/>
    </source>
</evidence>
<comment type="caution">
    <text evidence="2">The sequence shown here is derived from an EMBL/GenBank/DDBJ whole genome shotgun (WGS) entry which is preliminary data.</text>
</comment>
<reference evidence="2 3" key="1">
    <citation type="submission" date="2024-09" db="EMBL/GenBank/DDBJ databases">
        <title>Chromosome-scale assembly of Riccia sorocarpa.</title>
        <authorList>
            <person name="Paukszto L."/>
        </authorList>
    </citation>
    <scope>NUCLEOTIDE SEQUENCE [LARGE SCALE GENOMIC DNA]</scope>
    <source>
        <strain evidence="2">LP-2024</strain>
        <tissue evidence="2">Aerial parts of the thallus</tissue>
    </source>
</reference>
<dbReference type="Proteomes" id="UP001633002">
    <property type="component" value="Unassembled WGS sequence"/>
</dbReference>